<evidence type="ECO:0000313" key="2">
    <source>
        <dbReference type="EMBL" id="PZC76135.1"/>
    </source>
</evidence>
<dbReference type="OrthoDB" id="25987at2759"/>
<protein>
    <recommendedName>
        <fullName evidence="4">Asteroid domain-containing protein</fullName>
    </recommendedName>
</protein>
<gene>
    <name evidence="2" type="primary">HaOG205106</name>
    <name evidence="2" type="ORF">B5X24_HaOG205106</name>
</gene>
<sequence length="588" mass="67903">MRIIQFPNKVAKEESKTYHLKNCDVVIDGQNFFYGTYEKSGLNFIFGCDSNAYATCIKKQLAQFKRANVKCYIVLKGGDSDIEKKIKKYTHVELDANCEYVASTLMKDSLADAFSELGVRHGYCVTEAKEDCVALARKLNCPVISCDIEYCFRKAAYIPSTTLKFNAVTNSIECRQYKLEEFLLKHSLTEGKLALFAALSDEHVFPSGSFDPLFEKWGVSSQYYPTRHKNVIAWLSRHTEDRARSDISTVLTNKDEKNEFWSNYEKILKNMQHVEGTYTTEYLLNHNNLKIVKQDPDWFEKGVILKHVPVIYVNLYKWGVIEGTKVPEDRSHDLLLLSIDIVKYAYNLLKNYNGESFKLYQDADNFIEIDSEDVNIGIPKYECRVCVFENGWDGVKSLKLFEHFLSENGIDTTLLSQVPGDAAILIIALVYYARKRQMENIDVTAEVTARLLSYVIINVVINKSSHKMQKYNLNDEDCLKAKLATEKYFQTSHDENSRIFDKQAVSRLLELDYCLQQMNNLHTLCGQPFEPPCFIKSHNGTFIYKIYLESREENREQFLNRLLERAPSVLSFVKKLVKAYENILNCKN</sequence>
<dbReference type="EMBL" id="KZ149968">
    <property type="protein sequence ID" value="PZC76135.1"/>
    <property type="molecule type" value="Genomic_DNA"/>
</dbReference>
<dbReference type="PANTHER" id="PTHR15665">
    <property type="entry name" value="ASTEROID PROTEIN"/>
    <property type="match status" value="1"/>
</dbReference>
<dbReference type="Proteomes" id="UP000249218">
    <property type="component" value="Unassembled WGS sequence"/>
</dbReference>
<name>A0A2W1BR87_HELAM</name>
<dbReference type="InterPro" id="IPR026832">
    <property type="entry name" value="Asteroid"/>
</dbReference>
<accession>A0A2W1BR87</accession>
<evidence type="ECO:0000256" key="1">
    <source>
        <dbReference type="ARBA" id="ARBA00007398"/>
    </source>
</evidence>
<dbReference type="PANTHER" id="PTHR15665:SF1">
    <property type="entry name" value="PROTEIN ASTEROID HOMOLOG 1"/>
    <property type="match status" value="1"/>
</dbReference>
<keyword evidence="3" id="KW-1185">Reference proteome</keyword>
<evidence type="ECO:0000313" key="3">
    <source>
        <dbReference type="Proteomes" id="UP000249218"/>
    </source>
</evidence>
<dbReference type="SUPFAM" id="SSF88723">
    <property type="entry name" value="PIN domain-like"/>
    <property type="match status" value="1"/>
</dbReference>
<reference evidence="2 3" key="1">
    <citation type="journal article" date="2017" name="BMC Biol.">
        <title>Genomic innovations, transcriptional plasticity and gene loss underlying the evolution and divergence of two highly polyphagous and invasive Helicoverpa pest species.</title>
        <authorList>
            <person name="Pearce S.L."/>
            <person name="Clarke D.F."/>
            <person name="East P.D."/>
            <person name="Elfekih S."/>
            <person name="Gordon K.H."/>
            <person name="Jermiin L.S."/>
            <person name="McGaughran A."/>
            <person name="Oakeshott J.G."/>
            <person name="Papanikolaou A."/>
            <person name="Perera O.P."/>
            <person name="Rane R.V."/>
            <person name="Richards S."/>
            <person name="Tay W.T."/>
            <person name="Walsh T.K."/>
            <person name="Anderson A."/>
            <person name="Anderson C.J."/>
            <person name="Asgari S."/>
            <person name="Board P.G."/>
            <person name="Bretschneider A."/>
            <person name="Campbell P.M."/>
            <person name="Chertemps T."/>
            <person name="Christeller J.T."/>
            <person name="Coppin C.W."/>
            <person name="Downes S.J."/>
            <person name="Duan G."/>
            <person name="Farnsworth C.A."/>
            <person name="Good R.T."/>
            <person name="Han L.B."/>
            <person name="Han Y.C."/>
            <person name="Hatje K."/>
            <person name="Horne I."/>
            <person name="Huang Y.P."/>
            <person name="Hughes D.S."/>
            <person name="Jacquin-Joly E."/>
            <person name="James W."/>
            <person name="Jhangiani S."/>
            <person name="Kollmar M."/>
            <person name="Kuwar S.S."/>
            <person name="Li S."/>
            <person name="Liu N.Y."/>
            <person name="Maibeche M.T."/>
            <person name="Miller J.R."/>
            <person name="Montagne N."/>
            <person name="Perry T."/>
            <person name="Qu J."/>
            <person name="Song S.V."/>
            <person name="Sutton G.G."/>
            <person name="Vogel H."/>
            <person name="Walenz B.P."/>
            <person name="Xu W."/>
            <person name="Zhang H.J."/>
            <person name="Zou Z."/>
            <person name="Batterham P."/>
            <person name="Edwards O.R."/>
            <person name="Feyereisen R."/>
            <person name="Gibbs R.A."/>
            <person name="Heckel D.G."/>
            <person name="McGrath A."/>
            <person name="Robin C."/>
            <person name="Scherer S.E."/>
            <person name="Worley K.C."/>
            <person name="Wu Y.D."/>
        </authorList>
    </citation>
    <scope>NUCLEOTIDE SEQUENCE [LARGE SCALE GENOMIC DNA]</scope>
    <source>
        <strain evidence="2">Harm_GR_Male_#8</strain>
        <tissue evidence="2">Whole organism</tissue>
    </source>
</reference>
<proteinExistence type="inferred from homology"/>
<comment type="similarity">
    <text evidence="1">Belongs to the asteroid family.</text>
</comment>
<dbReference type="Gene3D" id="3.40.50.1010">
    <property type="entry name" value="5'-nuclease"/>
    <property type="match status" value="1"/>
</dbReference>
<organism evidence="2 3">
    <name type="scientific">Helicoverpa armigera</name>
    <name type="common">Cotton bollworm</name>
    <name type="synonym">Heliothis armigera</name>
    <dbReference type="NCBI Taxonomy" id="29058"/>
    <lineage>
        <taxon>Eukaryota</taxon>
        <taxon>Metazoa</taxon>
        <taxon>Ecdysozoa</taxon>
        <taxon>Arthropoda</taxon>
        <taxon>Hexapoda</taxon>
        <taxon>Insecta</taxon>
        <taxon>Pterygota</taxon>
        <taxon>Neoptera</taxon>
        <taxon>Endopterygota</taxon>
        <taxon>Lepidoptera</taxon>
        <taxon>Glossata</taxon>
        <taxon>Ditrysia</taxon>
        <taxon>Noctuoidea</taxon>
        <taxon>Noctuidae</taxon>
        <taxon>Heliothinae</taxon>
        <taxon>Helicoverpa</taxon>
    </lineage>
</organism>
<dbReference type="AlphaFoldDB" id="A0A2W1BR87"/>
<evidence type="ECO:0008006" key="4">
    <source>
        <dbReference type="Google" id="ProtNLM"/>
    </source>
</evidence>
<dbReference type="InterPro" id="IPR029060">
    <property type="entry name" value="PIN-like_dom_sf"/>
</dbReference>